<gene>
    <name evidence="2" type="ORF">AB1Y20_006853</name>
</gene>
<evidence type="ECO:0000259" key="1">
    <source>
        <dbReference type="PROSITE" id="PS50181"/>
    </source>
</evidence>
<dbReference type="InterPro" id="IPR036047">
    <property type="entry name" value="F-box-like_dom_sf"/>
</dbReference>
<name>A0AB34J1U7_PRYPA</name>
<evidence type="ECO:0000313" key="3">
    <source>
        <dbReference type="Proteomes" id="UP001515480"/>
    </source>
</evidence>
<keyword evidence="3" id="KW-1185">Reference proteome</keyword>
<feature type="domain" description="F-box" evidence="1">
    <location>
        <begin position="1"/>
        <end position="45"/>
    </location>
</feature>
<comment type="caution">
    <text evidence="2">The sequence shown here is derived from an EMBL/GenBank/DDBJ whole genome shotgun (WGS) entry which is preliminary data.</text>
</comment>
<dbReference type="InterPro" id="IPR001810">
    <property type="entry name" value="F-box_dom"/>
</dbReference>
<dbReference type="AlphaFoldDB" id="A0AB34J1U7"/>
<dbReference type="SMART" id="SM00256">
    <property type="entry name" value="FBOX"/>
    <property type="match status" value="1"/>
</dbReference>
<dbReference type="Pfam" id="PF12937">
    <property type="entry name" value="F-box-like"/>
    <property type="match status" value="1"/>
</dbReference>
<dbReference type="PROSITE" id="PS50181">
    <property type="entry name" value="FBOX"/>
    <property type="match status" value="1"/>
</dbReference>
<dbReference type="Proteomes" id="UP001515480">
    <property type="component" value="Unassembled WGS sequence"/>
</dbReference>
<organism evidence="2 3">
    <name type="scientific">Prymnesium parvum</name>
    <name type="common">Toxic golden alga</name>
    <dbReference type="NCBI Taxonomy" id="97485"/>
    <lineage>
        <taxon>Eukaryota</taxon>
        <taxon>Haptista</taxon>
        <taxon>Haptophyta</taxon>
        <taxon>Prymnesiophyceae</taxon>
        <taxon>Prymnesiales</taxon>
        <taxon>Prymnesiaceae</taxon>
        <taxon>Prymnesium</taxon>
    </lineage>
</organism>
<proteinExistence type="predicted"/>
<reference evidence="2 3" key="1">
    <citation type="journal article" date="2024" name="Science">
        <title>Giant polyketide synthase enzymes in the biosynthesis of giant marine polyether toxins.</title>
        <authorList>
            <person name="Fallon T.R."/>
            <person name="Shende V.V."/>
            <person name="Wierzbicki I.H."/>
            <person name="Pendleton A.L."/>
            <person name="Watervoot N.F."/>
            <person name="Auber R.P."/>
            <person name="Gonzalez D.J."/>
            <person name="Wisecaver J.H."/>
            <person name="Moore B.S."/>
        </authorList>
    </citation>
    <scope>NUCLEOTIDE SEQUENCE [LARGE SCALE GENOMIC DNA]</scope>
    <source>
        <strain evidence="2 3">12B1</strain>
    </source>
</reference>
<sequence length="317" mass="34983">MLTALPRDALLAILAHLPPPSLQRLREACRSLCRAASDDSLWARHYAAVPPWRPCGAPLPHARPHPPAAPSARQLLVASRLPCDRCSRARHSPRAWFASHASVQSARRRLAASLWMGAAARRSLPPAHAHVVVWAVHAHEGEEEAAAVRTRRWSGSACEAAEELRECALVLRRRAHPRWVRVEECAEAEAAAAAEGAGASHPVDEHLATEWICPAAWRRIERWVRAREAGEQLQGPRPSATFAARLQHQLLDSKQALDCLLNGEYLFLLRVANPERVGEKGDRLHVRAVIHAPSVAGGLDQTQTMLLLDDIHELHGR</sequence>
<protein>
    <recommendedName>
        <fullName evidence="1">F-box domain-containing protein</fullName>
    </recommendedName>
</protein>
<dbReference type="SUPFAM" id="SSF81383">
    <property type="entry name" value="F-box domain"/>
    <property type="match status" value="1"/>
</dbReference>
<accession>A0AB34J1U7</accession>
<evidence type="ECO:0000313" key="2">
    <source>
        <dbReference type="EMBL" id="KAL1510550.1"/>
    </source>
</evidence>
<dbReference type="EMBL" id="JBGBPQ010000015">
    <property type="protein sequence ID" value="KAL1510550.1"/>
    <property type="molecule type" value="Genomic_DNA"/>
</dbReference>
<dbReference type="Gene3D" id="1.20.1280.50">
    <property type="match status" value="1"/>
</dbReference>